<protein>
    <submittedName>
        <fullName evidence="2">AAA family ATPase</fullName>
    </submittedName>
</protein>
<evidence type="ECO:0000259" key="1">
    <source>
        <dbReference type="Pfam" id="PF13401"/>
    </source>
</evidence>
<dbReference type="SUPFAM" id="SSF52540">
    <property type="entry name" value="P-loop containing nucleoside triphosphate hydrolases"/>
    <property type="match status" value="1"/>
</dbReference>
<sequence>MEEKIISNHNRPSIPIGGHPVETGDYIIDTIAINEILEPMRHWIQMRVPGGIIYGAPRLGKTRAIKYIQNTFDYKYPNQWLNLKIKTRKRKTPSEDAFFEFFLKDVGHDLYSQGKAVAKRNRLSNFLLDKGDQTIRKQIVLFIDDAQRLTDIEFEWLMDIYNELDSFGITLTTILIGQNELTHRRSTYLTTAKQIVGRFMVHEERFYGVREMDELSYMLSSYDEVTEFPVGSNCSYTNFFFPNGFNKGFRLENEAEYIWSSLLELRAENGINKKVEIPMHYLISIVNHVLLEYGANNVGNIDWPTKTLWKEAIKVSGFIHAEVLQS</sequence>
<proteinExistence type="predicted"/>
<dbReference type="InterPro" id="IPR049945">
    <property type="entry name" value="AAA_22"/>
</dbReference>
<dbReference type="Gene3D" id="3.40.50.300">
    <property type="entry name" value="P-loop containing nucleotide triphosphate hydrolases"/>
    <property type="match status" value="1"/>
</dbReference>
<name>A0A6I6UIA0_9BACI</name>
<gene>
    <name evidence="2" type="ORF">FHE72_12065</name>
</gene>
<reference evidence="2 3" key="1">
    <citation type="submission" date="2019-06" db="EMBL/GenBank/DDBJ databases">
        <title>An operon consisting of a P-type ATPase gene and a transcriptional regular gene given the different cadmium resistance in Bacillus vietamensis 151-6 and Bacillus marisflavi 151-25.</title>
        <authorList>
            <person name="Yu X."/>
        </authorList>
    </citation>
    <scope>NUCLEOTIDE SEQUENCE [LARGE SCALE GENOMIC DNA]</scope>
    <source>
        <strain evidence="2 3">151-6</strain>
    </source>
</reference>
<organism evidence="2 3">
    <name type="scientific">Rossellomorea vietnamensis</name>
    <dbReference type="NCBI Taxonomy" id="218284"/>
    <lineage>
        <taxon>Bacteria</taxon>
        <taxon>Bacillati</taxon>
        <taxon>Bacillota</taxon>
        <taxon>Bacilli</taxon>
        <taxon>Bacillales</taxon>
        <taxon>Bacillaceae</taxon>
        <taxon>Rossellomorea</taxon>
    </lineage>
</organism>
<dbReference type="EMBL" id="CP047394">
    <property type="protein sequence ID" value="QHE61668.1"/>
    <property type="molecule type" value="Genomic_DNA"/>
</dbReference>
<accession>A0A6I6UIA0</accession>
<dbReference type="GO" id="GO:0016887">
    <property type="term" value="F:ATP hydrolysis activity"/>
    <property type="evidence" value="ECO:0007669"/>
    <property type="project" value="InterPro"/>
</dbReference>
<dbReference type="InterPro" id="IPR027417">
    <property type="entry name" value="P-loop_NTPase"/>
</dbReference>
<dbReference type="AlphaFoldDB" id="A0A6I6UIA0"/>
<feature type="domain" description="ORC1/DEAH AAA+ ATPase" evidence="1">
    <location>
        <begin position="51"/>
        <end position="184"/>
    </location>
</feature>
<dbReference type="KEGG" id="bvq:FHE72_12065"/>
<dbReference type="Proteomes" id="UP000465062">
    <property type="component" value="Chromosome"/>
</dbReference>
<dbReference type="RefSeq" id="WP_159362045.1">
    <property type="nucleotide sequence ID" value="NZ_CP047394.1"/>
</dbReference>
<dbReference type="Pfam" id="PF13401">
    <property type="entry name" value="AAA_22"/>
    <property type="match status" value="1"/>
</dbReference>
<evidence type="ECO:0000313" key="2">
    <source>
        <dbReference type="EMBL" id="QHE61668.1"/>
    </source>
</evidence>
<evidence type="ECO:0000313" key="3">
    <source>
        <dbReference type="Proteomes" id="UP000465062"/>
    </source>
</evidence>